<dbReference type="EMBL" id="KB467915">
    <property type="protein sequence ID" value="PCH37223.1"/>
    <property type="molecule type" value="Genomic_DNA"/>
</dbReference>
<name>A0A2H3JBN1_WOLCO</name>
<reference evidence="1 2" key="1">
    <citation type="journal article" date="2012" name="Science">
        <title>The Paleozoic origin of enzymatic lignin decomposition reconstructed from 31 fungal genomes.</title>
        <authorList>
            <person name="Floudas D."/>
            <person name="Binder M."/>
            <person name="Riley R."/>
            <person name="Barry K."/>
            <person name="Blanchette R.A."/>
            <person name="Henrissat B."/>
            <person name="Martinez A.T."/>
            <person name="Otillar R."/>
            <person name="Spatafora J.W."/>
            <person name="Yadav J.S."/>
            <person name="Aerts A."/>
            <person name="Benoit I."/>
            <person name="Boyd A."/>
            <person name="Carlson A."/>
            <person name="Copeland A."/>
            <person name="Coutinho P.M."/>
            <person name="de Vries R.P."/>
            <person name="Ferreira P."/>
            <person name="Findley K."/>
            <person name="Foster B."/>
            <person name="Gaskell J."/>
            <person name="Glotzer D."/>
            <person name="Gorecki P."/>
            <person name="Heitman J."/>
            <person name="Hesse C."/>
            <person name="Hori C."/>
            <person name="Igarashi K."/>
            <person name="Jurgens J.A."/>
            <person name="Kallen N."/>
            <person name="Kersten P."/>
            <person name="Kohler A."/>
            <person name="Kuees U."/>
            <person name="Kumar T.K.A."/>
            <person name="Kuo A."/>
            <person name="LaButti K."/>
            <person name="Larrondo L.F."/>
            <person name="Lindquist E."/>
            <person name="Ling A."/>
            <person name="Lombard V."/>
            <person name="Lucas S."/>
            <person name="Lundell T."/>
            <person name="Martin R."/>
            <person name="McLaughlin D.J."/>
            <person name="Morgenstern I."/>
            <person name="Morin E."/>
            <person name="Murat C."/>
            <person name="Nagy L.G."/>
            <person name="Nolan M."/>
            <person name="Ohm R.A."/>
            <person name="Patyshakuliyeva A."/>
            <person name="Rokas A."/>
            <person name="Ruiz-Duenas F.J."/>
            <person name="Sabat G."/>
            <person name="Salamov A."/>
            <person name="Samejima M."/>
            <person name="Schmutz J."/>
            <person name="Slot J.C."/>
            <person name="St John F."/>
            <person name="Stenlid J."/>
            <person name="Sun H."/>
            <person name="Sun S."/>
            <person name="Syed K."/>
            <person name="Tsang A."/>
            <person name="Wiebenga A."/>
            <person name="Young D."/>
            <person name="Pisabarro A."/>
            <person name="Eastwood D.C."/>
            <person name="Martin F."/>
            <person name="Cullen D."/>
            <person name="Grigoriev I.V."/>
            <person name="Hibbett D.S."/>
        </authorList>
    </citation>
    <scope>NUCLEOTIDE SEQUENCE [LARGE SCALE GENOMIC DNA]</scope>
    <source>
        <strain evidence="1 2">MD-104</strain>
    </source>
</reference>
<dbReference type="OMA" id="FIWEHAQ"/>
<evidence type="ECO:0000313" key="2">
    <source>
        <dbReference type="Proteomes" id="UP000218811"/>
    </source>
</evidence>
<feature type="non-terminal residue" evidence="1">
    <location>
        <position position="124"/>
    </location>
</feature>
<keyword evidence="2" id="KW-1185">Reference proteome</keyword>
<evidence type="ECO:0000313" key="1">
    <source>
        <dbReference type="EMBL" id="PCH37223.1"/>
    </source>
</evidence>
<accession>A0A2H3JBN1</accession>
<dbReference type="InterPro" id="IPR043502">
    <property type="entry name" value="DNA/RNA_pol_sf"/>
</dbReference>
<dbReference type="STRING" id="742152.A0A2H3JBN1"/>
<sequence>MTFILQDEIPTVANIFIDDLPIKGPTTTYPNASGQPEVLAANPGIRRFVWEHAQDVHRIMHRVGHAGGTFAPSKAQLARPDVVIVGQRCTPNGRLPEPNKIEKILSWPPLKTVKDVRAFMGLCG</sequence>
<proteinExistence type="predicted"/>
<gene>
    <name evidence="1" type="ORF">WOLCODRAFT_86358</name>
</gene>
<dbReference type="SUPFAM" id="SSF56672">
    <property type="entry name" value="DNA/RNA polymerases"/>
    <property type="match status" value="1"/>
</dbReference>
<dbReference type="OrthoDB" id="3193212at2759"/>
<organism evidence="1 2">
    <name type="scientific">Wolfiporia cocos (strain MD-104)</name>
    <name type="common">Brown rot fungus</name>
    <dbReference type="NCBI Taxonomy" id="742152"/>
    <lineage>
        <taxon>Eukaryota</taxon>
        <taxon>Fungi</taxon>
        <taxon>Dikarya</taxon>
        <taxon>Basidiomycota</taxon>
        <taxon>Agaricomycotina</taxon>
        <taxon>Agaricomycetes</taxon>
        <taxon>Polyporales</taxon>
        <taxon>Phaeolaceae</taxon>
        <taxon>Wolfiporia</taxon>
    </lineage>
</organism>
<dbReference type="Proteomes" id="UP000218811">
    <property type="component" value="Unassembled WGS sequence"/>
</dbReference>
<protein>
    <submittedName>
        <fullName evidence="1">Uncharacterized protein</fullName>
    </submittedName>
</protein>
<dbReference type="AlphaFoldDB" id="A0A2H3JBN1"/>